<dbReference type="Proteomes" id="UP001302978">
    <property type="component" value="Chromosome"/>
</dbReference>
<accession>A0AA96V097</accession>
<reference evidence="1 2" key="1">
    <citation type="submission" date="2023-07" db="EMBL/GenBank/DDBJ databases">
        <title>Closed genoem sequence of Methanomicrococcus sp. Hf6.</title>
        <authorList>
            <person name="Poehlein A."/>
            <person name="Protasov E."/>
            <person name="Platt K."/>
            <person name="Reeh H."/>
            <person name="Daniel R."/>
            <person name="Brune A."/>
        </authorList>
    </citation>
    <scope>NUCLEOTIDE SEQUENCE [LARGE SCALE GENOMIC DNA]</scope>
    <source>
        <strain evidence="1 2">Hf6</strain>
    </source>
</reference>
<dbReference type="InterPro" id="IPR011664">
    <property type="entry name" value="Abi_system_AbiD/AbiF-like"/>
</dbReference>
<evidence type="ECO:0008006" key="3">
    <source>
        <dbReference type="Google" id="ProtNLM"/>
    </source>
</evidence>
<proteinExistence type="predicted"/>
<dbReference type="GeneID" id="85195892"/>
<dbReference type="Pfam" id="PF07751">
    <property type="entry name" value="Abi_2"/>
    <property type="match status" value="1"/>
</dbReference>
<evidence type="ECO:0000313" key="1">
    <source>
        <dbReference type="EMBL" id="WNY23982.1"/>
    </source>
</evidence>
<dbReference type="AlphaFoldDB" id="A0AA96V097"/>
<dbReference type="EMBL" id="CP131059">
    <property type="protein sequence ID" value="WNY23982.1"/>
    <property type="molecule type" value="Genomic_DNA"/>
</dbReference>
<dbReference type="RefSeq" id="WP_316558658.1">
    <property type="nucleotide sequence ID" value="NZ_CP131059.1"/>
</dbReference>
<dbReference type="KEGG" id="mehf:MmiHf6_13070"/>
<gene>
    <name evidence="1" type="ORF">MmiHf6_13070</name>
</gene>
<dbReference type="InterPro" id="IPR017034">
    <property type="entry name" value="Abi_system_AbiD/AbiF"/>
</dbReference>
<name>A0AA96V097_9EURY</name>
<organism evidence="1 2">
    <name type="scientific">Methanimicrococcus hongohii</name>
    <dbReference type="NCBI Taxonomy" id="3028295"/>
    <lineage>
        <taxon>Archaea</taxon>
        <taxon>Methanobacteriati</taxon>
        <taxon>Methanobacteriota</taxon>
        <taxon>Stenosarchaea group</taxon>
        <taxon>Methanomicrobia</taxon>
        <taxon>Methanosarcinales</taxon>
        <taxon>Methanosarcinaceae</taxon>
        <taxon>Methanimicrococcus</taxon>
    </lineage>
</organism>
<keyword evidence="2" id="KW-1185">Reference proteome</keyword>
<dbReference type="PIRSF" id="PIRSF034934">
    <property type="entry name" value="AbiF_AbiD"/>
    <property type="match status" value="1"/>
</dbReference>
<sequence>MQYIKSPLSVCDQISLLKTRGLIIKDEEAAEHFFYNNNYYRFRGYTFPFQENENPTQPFIRQIHFEMILELYYFDSELRLLILKAIEKIELSLRAQIIYQYALGHQDSHWHLNSIHFKDKEKHKSTIKKICSETQKSSEGSIKYYYKTYTNPSEPPCWSSLEAITFGHLSNLFSNLNSTDPCKKAIATYFGLPATHILENWIHCLSNIRNICAHHSRLWNRTISPRIKIPLNTHNLFIKNKKIYTNKIYAVLCCIQYVLNTADSENEFKIQLKELLAKYPSVDIKSMGFPVNWEEELFWET</sequence>
<evidence type="ECO:0000313" key="2">
    <source>
        <dbReference type="Proteomes" id="UP001302978"/>
    </source>
</evidence>
<protein>
    <recommendedName>
        <fullName evidence="3">Abortive infection bacteriophage resistance protein</fullName>
    </recommendedName>
</protein>